<dbReference type="EMBL" id="MU274901">
    <property type="protein sequence ID" value="KAI0094081.1"/>
    <property type="molecule type" value="Genomic_DNA"/>
</dbReference>
<keyword evidence="2" id="KW-1185">Reference proteome</keyword>
<organism evidence="1 2">
    <name type="scientific">Irpex rosettiformis</name>
    <dbReference type="NCBI Taxonomy" id="378272"/>
    <lineage>
        <taxon>Eukaryota</taxon>
        <taxon>Fungi</taxon>
        <taxon>Dikarya</taxon>
        <taxon>Basidiomycota</taxon>
        <taxon>Agaricomycotina</taxon>
        <taxon>Agaricomycetes</taxon>
        <taxon>Polyporales</taxon>
        <taxon>Irpicaceae</taxon>
        <taxon>Irpex</taxon>
    </lineage>
</organism>
<sequence length="406" mass="44946">MISETRESTPTPIDEDVVLEDVRDAYDDMRSSMSSVREVIKNLQTKVDAGELDMQDGISLLAVKSHLMLSYLQSLVLLSARRALGDSLMERKQPSASFSKTDRGERGDGAGDRVDSMIEGRVVLEKIKVLEGRMKYQIDKLVRVAGENEDKAGDVANGKPHYLILASNKACSNVFLDPLAFKPNPEALLNQEIASGEEDNEESGKEGDSGRAGIYRPPKLAPMPYTEPMKAKDKDKTRRAPVPGALASLAHLDPSMPHVESASGLGSTPALMSKRARELKRMTEFEEENFTRLMMKKKDMKRRKQDEADLALGGNGTTGLNGRGGGLEDEFGDVLRSVGRSRGGIVGDGYEELRQKGKKGSVLERSRVHVREDGVEEDEGRKERKRSRFEKEVKASKKRVSVRSRR</sequence>
<gene>
    <name evidence="1" type="ORF">BDY19DRAFT_920726</name>
</gene>
<accession>A0ACB8UIF0</accession>
<evidence type="ECO:0000313" key="2">
    <source>
        <dbReference type="Proteomes" id="UP001055072"/>
    </source>
</evidence>
<proteinExistence type="predicted"/>
<name>A0ACB8UIF0_9APHY</name>
<reference evidence="1" key="1">
    <citation type="journal article" date="2021" name="Environ. Microbiol.">
        <title>Gene family expansions and transcriptome signatures uncover fungal adaptations to wood decay.</title>
        <authorList>
            <person name="Hage H."/>
            <person name="Miyauchi S."/>
            <person name="Viragh M."/>
            <person name="Drula E."/>
            <person name="Min B."/>
            <person name="Chaduli D."/>
            <person name="Navarro D."/>
            <person name="Favel A."/>
            <person name="Norest M."/>
            <person name="Lesage-Meessen L."/>
            <person name="Balint B."/>
            <person name="Merenyi Z."/>
            <person name="de Eugenio L."/>
            <person name="Morin E."/>
            <person name="Martinez A.T."/>
            <person name="Baldrian P."/>
            <person name="Stursova M."/>
            <person name="Martinez M.J."/>
            <person name="Novotny C."/>
            <person name="Magnuson J.K."/>
            <person name="Spatafora J.W."/>
            <person name="Maurice S."/>
            <person name="Pangilinan J."/>
            <person name="Andreopoulos W."/>
            <person name="LaButti K."/>
            <person name="Hundley H."/>
            <person name="Na H."/>
            <person name="Kuo A."/>
            <person name="Barry K."/>
            <person name="Lipzen A."/>
            <person name="Henrissat B."/>
            <person name="Riley R."/>
            <person name="Ahrendt S."/>
            <person name="Nagy L.G."/>
            <person name="Grigoriev I.V."/>
            <person name="Martin F."/>
            <person name="Rosso M.N."/>
        </authorList>
    </citation>
    <scope>NUCLEOTIDE SEQUENCE</scope>
    <source>
        <strain evidence="1">CBS 384.51</strain>
    </source>
</reference>
<protein>
    <submittedName>
        <fullName evidence="1">Uncharacterized protein</fullName>
    </submittedName>
</protein>
<evidence type="ECO:0000313" key="1">
    <source>
        <dbReference type="EMBL" id="KAI0094081.1"/>
    </source>
</evidence>
<dbReference type="Proteomes" id="UP001055072">
    <property type="component" value="Unassembled WGS sequence"/>
</dbReference>
<comment type="caution">
    <text evidence="1">The sequence shown here is derived from an EMBL/GenBank/DDBJ whole genome shotgun (WGS) entry which is preliminary data.</text>
</comment>